<feature type="domain" description="Trimeric autotransporter adhesin YadA-like stalk" evidence="5">
    <location>
        <begin position="131"/>
        <end position="153"/>
    </location>
</feature>
<accession>A0ABZ1A1D9</accession>
<evidence type="ECO:0000256" key="3">
    <source>
        <dbReference type="ARBA" id="ARBA00022844"/>
    </source>
</evidence>
<comment type="subcellular location">
    <subcellularLocation>
        <location evidence="1">Virion</location>
    </subcellularLocation>
</comment>
<evidence type="ECO:0000256" key="2">
    <source>
        <dbReference type="ARBA" id="ARBA00022732"/>
    </source>
</evidence>
<name>A0ABZ1A1D9_9CAUD</name>
<gene>
    <name evidence="6" type="ORF">CPT_Premi_041</name>
</gene>
<dbReference type="InterPro" id="IPR005604">
    <property type="entry name" value="Phage_T7_tail_fibre-like_N"/>
</dbReference>
<organism evidence="6 7">
    <name type="scientific">Proteus phage Premi</name>
    <dbReference type="NCBI Taxonomy" id="3097470"/>
    <lineage>
        <taxon>Viruses</taxon>
        <taxon>Duplodnaviria</taxon>
        <taxon>Heunggongvirae</taxon>
        <taxon>Uroviricota</taxon>
        <taxon>Caudoviricetes</taxon>
        <taxon>Autographivirales</taxon>
        <taxon>Autosignataviridae</taxon>
        <taxon>Molineuxvirinae</taxon>
        <taxon>Acadevirus</taxon>
        <taxon>Acadevirus premi</taxon>
    </lineage>
</organism>
<evidence type="ECO:0000259" key="4">
    <source>
        <dbReference type="Pfam" id="PF03906"/>
    </source>
</evidence>
<dbReference type="Pfam" id="PF05662">
    <property type="entry name" value="YadA_stalk"/>
    <property type="match status" value="1"/>
</dbReference>
<evidence type="ECO:0000313" key="6">
    <source>
        <dbReference type="EMBL" id="WQZ01181.1"/>
    </source>
</evidence>
<protein>
    <submittedName>
        <fullName evidence="6">Tail fiber protein</fullName>
    </submittedName>
</protein>
<sequence>MSYTFTEHTANGTQVTFPFRFSGSDKGYLRTSDIIVETKTDGDWESVTGWEVSGTHQITFRVPPSDGTKVRIRRVVDKEKNYAEFDRNVMLDMKSLNGSFIHLLEISQEILDGLFPANYYIKQDVSFGDNKITNLGDGTEPTDAVNKGQLDLVDKKHTDWNNEQEDKIERLEAGIASGISHRTVPWLYVAKGGEDTLYPPYRFEYALLFINGVMQYELAGEFKISNNRIKLANSLFKGDQVMLLVGSNISAPENSFMKLHFNINENQVEQDVGFNFTNIDVYLDGLYQHKDTYTLEGTTVRFSEPLPACTMSVSLFTK</sequence>
<keyword evidence="7" id="KW-1185">Reference proteome</keyword>
<keyword evidence="2" id="KW-1227">Viral tail protein</keyword>
<dbReference type="SUPFAM" id="SSF101967">
    <property type="entry name" value="Adhesin YadA, collagen-binding domain"/>
    <property type="match status" value="1"/>
</dbReference>
<dbReference type="InterPro" id="IPR011049">
    <property type="entry name" value="Serralysin-like_metalloprot_C"/>
</dbReference>
<evidence type="ECO:0000256" key="1">
    <source>
        <dbReference type="ARBA" id="ARBA00004328"/>
    </source>
</evidence>
<dbReference type="InterPro" id="IPR008635">
    <property type="entry name" value="Coiled_stalk_dom"/>
</dbReference>
<dbReference type="Gene3D" id="6.10.250.2040">
    <property type="match status" value="1"/>
</dbReference>
<dbReference type="Proteomes" id="UP001326433">
    <property type="component" value="Segment"/>
</dbReference>
<evidence type="ECO:0000259" key="5">
    <source>
        <dbReference type="Pfam" id="PF05662"/>
    </source>
</evidence>
<proteinExistence type="predicted"/>
<keyword evidence="3" id="KW-0946">Virion</keyword>
<feature type="domain" description="Bacteriophage T7 tail fibre protein-like N-terminal" evidence="4">
    <location>
        <begin position="3"/>
        <end position="113"/>
    </location>
</feature>
<dbReference type="Pfam" id="PF03906">
    <property type="entry name" value="Phage_T7_tail"/>
    <property type="match status" value="1"/>
</dbReference>
<reference evidence="6 7" key="1">
    <citation type="submission" date="2024-01" db="EMBL/GenBank/DDBJ databases">
        <title>The Complete Genome Sequence of Proteus phage Premi.</title>
        <authorList>
            <person name="Valencia Toxqui G."/>
        </authorList>
    </citation>
    <scope>NUCLEOTIDE SEQUENCE [LARGE SCALE GENOMIC DNA]</scope>
</reference>
<dbReference type="EMBL" id="OR798392">
    <property type="protein sequence ID" value="WQZ01181.1"/>
    <property type="molecule type" value="Genomic_DNA"/>
</dbReference>
<evidence type="ECO:0000313" key="7">
    <source>
        <dbReference type="Proteomes" id="UP001326433"/>
    </source>
</evidence>